<dbReference type="InterPro" id="IPR036365">
    <property type="entry name" value="PGBD-like_sf"/>
</dbReference>
<evidence type="ECO:0000313" key="2">
    <source>
        <dbReference type="EMBL" id="DAF89353.1"/>
    </source>
</evidence>
<dbReference type="GO" id="GO:0009253">
    <property type="term" value="P:peptidoglycan catabolic process"/>
    <property type="evidence" value="ECO:0007669"/>
    <property type="project" value="InterPro"/>
</dbReference>
<dbReference type="EMBL" id="BK016008">
    <property type="protein sequence ID" value="DAF89353.1"/>
    <property type="molecule type" value="Genomic_DNA"/>
</dbReference>
<name>A0A8S5U4F3_9CAUD</name>
<proteinExistence type="predicted"/>
<dbReference type="GO" id="GO:0008745">
    <property type="term" value="F:N-acetylmuramoyl-L-alanine amidase activity"/>
    <property type="evidence" value="ECO:0007669"/>
    <property type="project" value="InterPro"/>
</dbReference>
<protein>
    <submittedName>
        <fullName evidence="2">Cell wall hydrolase autolysin</fullName>
    </submittedName>
</protein>
<accession>A0A8S5U4F3</accession>
<dbReference type="SMART" id="SM00646">
    <property type="entry name" value="Ami_3"/>
    <property type="match status" value="1"/>
</dbReference>
<dbReference type="SUPFAM" id="SSF47090">
    <property type="entry name" value="PGBD-like"/>
    <property type="match status" value="1"/>
</dbReference>
<dbReference type="Gene3D" id="1.10.101.10">
    <property type="entry name" value="PGBD-like superfamily/PGBD"/>
    <property type="match status" value="1"/>
</dbReference>
<organism evidence="2">
    <name type="scientific">Siphoviridae sp. ct7BG1</name>
    <dbReference type="NCBI Taxonomy" id="2825349"/>
    <lineage>
        <taxon>Viruses</taxon>
        <taxon>Duplodnaviria</taxon>
        <taxon>Heunggongvirae</taxon>
        <taxon>Uroviricota</taxon>
        <taxon>Caudoviricetes</taxon>
    </lineage>
</organism>
<sequence>MKRLDKNMKINVHAGHNFKVPGASGIFSETVEDRKVKDLVITKLRALGHTVYDCTDETATTVRGNLEAIVAKCNAHSVDLDVSIHFNAFNSSANGTEVCIYSENSASKSTAQKIANEIEKLGYTKRNGGISIRNGLYVLRHTNAPALLVECCFCDNKKDAALYSAEKMANAIVKGITGQTVKASTNASANTTTKEKKYMFSPATCKVGDSSTSVLLLQEILKARGYYSGKLDRKFEKELMTAVNKYQIERMKQGKKLGNGKGDGICRQDMWQDLIAI</sequence>
<dbReference type="Pfam" id="PF01471">
    <property type="entry name" value="PG_binding_1"/>
    <property type="match status" value="1"/>
</dbReference>
<dbReference type="InterPro" id="IPR036366">
    <property type="entry name" value="PGBDSf"/>
</dbReference>
<dbReference type="SUPFAM" id="SSF53187">
    <property type="entry name" value="Zn-dependent exopeptidases"/>
    <property type="match status" value="1"/>
</dbReference>
<dbReference type="CDD" id="cd02696">
    <property type="entry name" value="MurNAc-LAA"/>
    <property type="match status" value="1"/>
</dbReference>
<evidence type="ECO:0000259" key="1">
    <source>
        <dbReference type="SMART" id="SM00646"/>
    </source>
</evidence>
<dbReference type="InterPro" id="IPR050695">
    <property type="entry name" value="N-acetylmuramoyl_amidase_3"/>
</dbReference>
<keyword evidence="2" id="KW-0378">Hydrolase</keyword>
<dbReference type="Pfam" id="PF01520">
    <property type="entry name" value="Amidase_3"/>
    <property type="match status" value="1"/>
</dbReference>
<feature type="domain" description="MurNAc-LAA" evidence="1">
    <location>
        <begin position="70"/>
        <end position="177"/>
    </location>
</feature>
<reference evidence="2" key="1">
    <citation type="journal article" date="2021" name="Proc. Natl. Acad. Sci. U.S.A.">
        <title>A Catalog of Tens of Thousands of Viruses from Human Metagenomes Reveals Hidden Associations with Chronic Diseases.</title>
        <authorList>
            <person name="Tisza M.J."/>
            <person name="Buck C.B."/>
        </authorList>
    </citation>
    <scope>NUCLEOTIDE SEQUENCE</scope>
    <source>
        <strain evidence="2">Ct7BG1</strain>
    </source>
</reference>
<dbReference type="PANTHER" id="PTHR30404">
    <property type="entry name" value="N-ACETYLMURAMOYL-L-ALANINE AMIDASE"/>
    <property type="match status" value="1"/>
</dbReference>
<dbReference type="InterPro" id="IPR002477">
    <property type="entry name" value="Peptidoglycan-bd-like"/>
</dbReference>
<dbReference type="InterPro" id="IPR002508">
    <property type="entry name" value="MurNAc-LAA_cat"/>
</dbReference>
<dbReference type="PANTHER" id="PTHR30404:SF8">
    <property type="entry name" value="AUTOLYSIN PH-RELATED"/>
    <property type="match status" value="1"/>
</dbReference>
<dbReference type="Gene3D" id="3.40.630.40">
    <property type="entry name" value="Zn-dependent exopeptidases"/>
    <property type="match status" value="1"/>
</dbReference>